<gene>
    <name evidence="2" type="primary">mgs</name>
    <name evidence="2" type="ORF">Pla144_30110</name>
</gene>
<name>A0A5C6CSS2_9BACT</name>
<dbReference type="EC" id="2.4.1.-" evidence="2"/>
<dbReference type="OrthoDB" id="9811902at2"/>
<dbReference type="AlphaFoldDB" id="A0A5C6CSS2"/>
<evidence type="ECO:0000313" key="2">
    <source>
        <dbReference type="EMBL" id="TWU25799.1"/>
    </source>
</evidence>
<dbReference type="Pfam" id="PF00534">
    <property type="entry name" value="Glycos_transf_1"/>
    <property type="match status" value="1"/>
</dbReference>
<keyword evidence="3" id="KW-1185">Reference proteome</keyword>
<accession>A0A5C6CSS2</accession>
<dbReference type="PANTHER" id="PTHR45947:SF3">
    <property type="entry name" value="SULFOQUINOVOSYL TRANSFERASE SQD2"/>
    <property type="match status" value="1"/>
</dbReference>
<dbReference type="Gene3D" id="3.40.50.2000">
    <property type="entry name" value="Glycogen Phosphorylase B"/>
    <property type="match status" value="2"/>
</dbReference>
<dbReference type="InterPro" id="IPR050194">
    <property type="entry name" value="Glycosyltransferase_grp1"/>
</dbReference>
<proteinExistence type="predicted"/>
<dbReference type="EMBL" id="SJPS01000004">
    <property type="protein sequence ID" value="TWU25799.1"/>
    <property type="molecule type" value="Genomic_DNA"/>
</dbReference>
<dbReference type="InterPro" id="IPR001296">
    <property type="entry name" value="Glyco_trans_1"/>
</dbReference>
<reference evidence="2 3" key="1">
    <citation type="submission" date="2019-02" db="EMBL/GenBank/DDBJ databases">
        <title>Deep-cultivation of Planctomycetes and their phenomic and genomic characterization uncovers novel biology.</title>
        <authorList>
            <person name="Wiegand S."/>
            <person name="Jogler M."/>
            <person name="Boedeker C."/>
            <person name="Pinto D."/>
            <person name="Vollmers J."/>
            <person name="Rivas-Marin E."/>
            <person name="Kohn T."/>
            <person name="Peeters S.H."/>
            <person name="Heuer A."/>
            <person name="Rast P."/>
            <person name="Oberbeckmann S."/>
            <person name="Bunk B."/>
            <person name="Jeske O."/>
            <person name="Meyerdierks A."/>
            <person name="Storesund J.E."/>
            <person name="Kallscheuer N."/>
            <person name="Luecker S."/>
            <person name="Lage O.M."/>
            <person name="Pohl T."/>
            <person name="Merkel B.J."/>
            <person name="Hornburger P."/>
            <person name="Mueller R.-W."/>
            <person name="Bruemmer F."/>
            <person name="Labrenz M."/>
            <person name="Spormann A.M."/>
            <person name="Op Den Camp H."/>
            <person name="Overmann J."/>
            <person name="Amann R."/>
            <person name="Jetten M.S.M."/>
            <person name="Mascher T."/>
            <person name="Medema M.H."/>
            <person name="Devos D.P."/>
            <person name="Kaster A.-K."/>
            <person name="Ovreas L."/>
            <person name="Rohde M."/>
            <person name="Galperin M.Y."/>
            <person name="Jogler C."/>
        </authorList>
    </citation>
    <scope>NUCLEOTIDE SEQUENCE [LARGE SCALE GENOMIC DNA]</scope>
    <source>
        <strain evidence="2 3">Pla144</strain>
    </source>
</reference>
<feature type="domain" description="Glycosyl transferase family 1" evidence="1">
    <location>
        <begin position="198"/>
        <end position="349"/>
    </location>
</feature>
<keyword evidence="2" id="KW-0808">Transferase</keyword>
<dbReference type="SUPFAM" id="SSF53756">
    <property type="entry name" value="UDP-Glycosyltransferase/glycogen phosphorylase"/>
    <property type="match status" value="1"/>
</dbReference>
<dbReference type="GO" id="GO:0016757">
    <property type="term" value="F:glycosyltransferase activity"/>
    <property type="evidence" value="ECO:0007669"/>
    <property type="project" value="UniProtKB-KW"/>
</dbReference>
<dbReference type="Proteomes" id="UP000318437">
    <property type="component" value="Unassembled WGS sequence"/>
</dbReference>
<dbReference type="RefSeq" id="WP_146451372.1">
    <property type="nucleotide sequence ID" value="NZ_SJPS01000004.1"/>
</dbReference>
<evidence type="ECO:0000259" key="1">
    <source>
        <dbReference type="Pfam" id="PF00534"/>
    </source>
</evidence>
<evidence type="ECO:0000313" key="3">
    <source>
        <dbReference type="Proteomes" id="UP000318437"/>
    </source>
</evidence>
<sequence>MSLLVVLWNNFGPYHVARLIACEKRLKLKNIRVIGIELAGQESTRDWQLERESLSCEIHTLAPDVMLPKDGKDLSPRMIEKLDELSPDYIAAAGYDRHEMRSAIQWAKQHHRSTILMSETKWDDRPRPFWKTVLIKRFLKKFDSALVSGAAAGEYLVTLGFPREHIFRQYGVIDNEYVIKATDRLRSDPGEDGSRLPRKYFLACSRLIESRKNIRGLLSGFARFQELAADRDYQLVICGDGPDREMLESFARDQGICDVSFVGFQQLDNLVRYYAHAFCFVHTAVNEAWGLVVNEAMAAGLPILVSSRCGCAYDLVSNGANGFTFNPYDTEELAQRMLQISQLPETELKLMGESSREIISRFGPDQFAQGIQQAIECASRR</sequence>
<keyword evidence="2" id="KW-0328">Glycosyltransferase</keyword>
<comment type="caution">
    <text evidence="2">The sequence shown here is derived from an EMBL/GenBank/DDBJ whole genome shotgun (WGS) entry which is preliminary data.</text>
</comment>
<organism evidence="2 3">
    <name type="scientific">Bythopirellula polymerisocia</name>
    <dbReference type="NCBI Taxonomy" id="2528003"/>
    <lineage>
        <taxon>Bacteria</taxon>
        <taxon>Pseudomonadati</taxon>
        <taxon>Planctomycetota</taxon>
        <taxon>Planctomycetia</taxon>
        <taxon>Pirellulales</taxon>
        <taxon>Lacipirellulaceae</taxon>
        <taxon>Bythopirellula</taxon>
    </lineage>
</organism>
<dbReference type="PANTHER" id="PTHR45947">
    <property type="entry name" value="SULFOQUINOVOSYL TRANSFERASE SQD2"/>
    <property type="match status" value="1"/>
</dbReference>
<protein>
    <submittedName>
        <fullName evidence="2">Alpha-monoglucosyldiacylglycerol synthase</fullName>
        <ecNumber evidence="2">2.4.1.-</ecNumber>
    </submittedName>
</protein>